<dbReference type="PANTHER" id="PTHR42887:SF2">
    <property type="entry name" value="OS12G0638800 PROTEIN"/>
    <property type="match status" value="1"/>
</dbReference>
<organism evidence="7 8">
    <name type="scientific">Thalassobacterium maritimum</name>
    <dbReference type="NCBI Taxonomy" id="3041265"/>
    <lineage>
        <taxon>Bacteria</taxon>
        <taxon>Pseudomonadati</taxon>
        <taxon>Verrucomicrobiota</taxon>
        <taxon>Opitutia</taxon>
        <taxon>Puniceicoccales</taxon>
        <taxon>Coraliomargaritaceae</taxon>
        <taxon>Thalassobacterium</taxon>
    </lineage>
</organism>
<evidence type="ECO:0000313" key="7">
    <source>
        <dbReference type="EMBL" id="MDQ8206872.1"/>
    </source>
</evidence>
<dbReference type="InterPro" id="IPR023166">
    <property type="entry name" value="BaiN-like_dom_sf"/>
</dbReference>
<dbReference type="InterPro" id="IPR057661">
    <property type="entry name" value="RsdA/BaiN/AoA(So)_Rossmann"/>
</dbReference>
<evidence type="ECO:0000256" key="1">
    <source>
        <dbReference type="ARBA" id="ARBA00001974"/>
    </source>
</evidence>
<evidence type="ECO:0000259" key="5">
    <source>
        <dbReference type="Pfam" id="PF03486"/>
    </source>
</evidence>
<dbReference type="InterPro" id="IPR036188">
    <property type="entry name" value="FAD/NAD-bd_sf"/>
</dbReference>
<sequence>MTSHAQNSAPNIAIIGGGAAGYFAAITAAELNPSANVTIYEASKRTLAKVKISGGGRCNVTHNCFDPKELASRYPRGARELRGAFHRWQPQDTIQWFSERGVQLKAEPDGRMFPTTDDSQTIIDCFHQAAQTAGVKLRKECAVKSLSTHHASRSTHSFSLQLKNGETIEAERVLIATGSLKASPLTRALESLGHSIAPLAPSLFAFNLADKRTHGLSGLAVQNARVTYVPNASNRAKLTNVGARLVTPASSQLASSQLASSQPASSKSRPAKPTPQTGPILITHRGLSGPAILRLSAWQARVLQEENYHFEIEINWLGDMTENQVREQFKRLRKGKTQVKTKIFEQIPRRFWERLVETVGIADEQKWAQLPKDKETALIQELIAGRFSVQGKTTNKLKVKDSLVAKGMKKEVPAEFVTAGGICRKEIDFRTMESKIVPNLHFAGECIDIDGITGGFNFQAAWTTGRIAGESMAEG</sequence>
<dbReference type="NCBIfam" id="TIGR00275">
    <property type="entry name" value="aminoacetone oxidase family FAD-binding enzyme"/>
    <property type="match status" value="1"/>
</dbReference>
<dbReference type="EMBL" id="JARXHW010000008">
    <property type="protein sequence ID" value="MDQ8206872.1"/>
    <property type="molecule type" value="Genomic_DNA"/>
</dbReference>
<keyword evidence="8" id="KW-1185">Reference proteome</keyword>
<dbReference type="SUPFAM" id="SSF51905">
    <property type="entry name" value="FAD/NAD(P)-binding domain"/>
    <property type="match status" value="1"/>
</dbReference>
<dbReference type="PRINTS" id="PR00411">
    <property type="entry name" value="PNDRDTASEI"/>
</dbReference>
<dbReference type="RefSeq" id="WP_308949007.1">
    <property type="nucleotide sequence ID" value="NZ_JARXHW010000008.1"/>
</dbReference>
<evidence type="ECO:0000256" key="4">
    <source>
        <dbReference type="SAM" id="MobiDB-lite"/>
    </source>
</evidence>
<comment type="caution">
    <text evidence="7">The sequence shown here is derived from an EMBL/GenBank/DDBJ whole genome shotgun (WGS) entry which is preliminary data.</text>
</comment>
<dbReference type="InterPro" id="IPR055178">
    <property type="entry name" value="RsdA/BaiN/AoA(So)-like_dom"/>
</dbReference>
<dbReference type="PRINTS" id="PR00368">
    <property type="entry name" value="FADPNR"/>
</dbReference>
<evidence type="ECO:0000259" key="6">
    <source>
        <dbReference type="Pfam" id="PF22780"/>
    </source>
</evidence>
<feature type="domain" description="RsdA/BaiN/AoA(So)-like insert" evidence="6">
    <location>
        <begin position="273"/>
        <end position="393"/>
    </location>
</feature>
<dbReference type="Pfam" id="PF03486">
    <property type="entry name" value="HI0933_like"/>
    <property type="match status" value="1"/>
</dbReference>
<keyword evidence="2" id="KW-0285">Flavoprotein</keyword>
<feature type="domain" description="RsdA/BaiN/AoA(So)-like Rossmann fold-like" evidence="5">
    <location>
        <begin position="11"/>
        <end position="470"/>
    </location>
</feature>
<dbReference type="Gene3D" id="1.10.8.260">
    <property type="entry name" value="HI0933 insert domain-like"/>
    <property type="match status" value="1"/>
</dbReference>
<evidence type="ECO:0000313" key="8">
    <source>
        <dbReference type="Proteomes" id="UP001225316"/>
    </source>
</evidence>
<dbReference type="Gene3D" id="2.40.30.10">
    <property type="entry name" value="Translation factors"/>
    <property type="match status" value="1"/>
</dbReference>
<name>A0ABU1AV58_9BACT</name>
<gene>
    <name evidence="7" type="ORF">QEH52_05090</name>
</gene>
<dbReference type="SUPFAM" id="SSF160996">
    <property type="entry name" value="HI0933 insert domain-like"/>
    <property type="match status" value="1"/>
</dbReference>
<feature type="compositionally biased region" description="Low complexity" evidence="4">
    <location>
        <begin position="256"/>
        <end position="268"/>
    </location>
</feature>
<reference evidence="7 8" key="1">
    <citation type="submission" date="2023-04" db="EMBL/GenBank/DDBJ databases">
        <title>A novel bacteria isolated from coastal sediment.</title>
        <authorList>
            <person name="Liu X.-J."/>
            <person name="Du Z.-J."/>
        </authorList>
    </citation>
    <scope>NUCLEOTIDE SEQUENCE [LARGE SCALE GENOMIC DNA]</scope>
    <source>
        <strain evidence="7 8">SDUM461003</strain>
    </source>
</reference>
<dbReference type="Gene3D" id="3.50.50.60">
    <property type="entry name" value="FAD/NAD(P)-binding domain"/>
    <property type="match status" value="1"/>
</dbReference>
<proteinExistence type="predicted"/>
<evidence type="ECO:0000256" key="2">
    <source>
        <dbReference type="ARBA" id="ARBA00022630"/>
    </source>
</evidence>
<dbReference type="PANTHER" id="PTHR42887">
    <property type="entry name" value="OS12G0638800 PROTEIN"/>
    <property type="match status" value="1"/>
</dbReference>
<evidence type="ECO:0000256" key="3">
    <source>
        <dbReference type="ARBA" id="ARBA00022827"/>
    </source>
</evidence>
<feature type="region of interest" description="Disordered" evidence="4">
    <location>
        <begin position="256"/>
        <end position="279"/>
    </location>
</feature>
<dbReference type="InterPro" id="IPR004792">
    <property type="entry name" value="BaiN-like"/>
</dbReference>
<dbReference type="Pfam" id="PF22780">
    <property type="entry name" value="HI0933_like_1st"/>
    <property type="match status" value="1"/>
</dbReference>
<protein>
    <submittedName>
        <fullName evidence="7">NAD(P)/FAD-dependent oxidoreductase</fullName>
    </submittedName>
</protein>
<accession>A0ABU1AV58</accession>
<dbReference type="Proteomes" id="UP001225316">
    <property type="component" value="Unassembled WGS sequence"/>
</dbReference>
<keyword evidence="3" id="KW-0274">FAD</keyword>
<comment type="cofactor">
    <cofactor evidence="1">
        <name>FAD</name>
        <dbReference type="ChEBI" id="CHEBI:57692"/>
    </cofactor>
</comment>